<keyword evidence="5 6" id="KW-0472">Membrane</keyword>
<dbReference type="Proteomes" id="UP000028939">
    <property type="component" value="Chromosome"/>
</dbReference>
<dbReference type="OrthoDB" id="7177610at2"/>
<evidence type="ECO:0000256" key="1">
    <source>
        <dbReference type="ARBA" id="ARBA00004651"/>
    </source>
</evidence>
<proteinExistence type="predicted"/>
<dbReference type="RefSeq" id="WP_038612741.1">
    <property type="nucleotide sequence ID" value="NZ_CP009215.1"/>
</dbReference>
<dbReference type="AlphaFoldDB" id="A0A077HLX5"/>
<keyword evidence="9" id="KW-1185">Reference proteome</keyword>
<dbReference type="PROSITE" id="PS51257">
    <property type="entry name" value="PROKAR_LIPOPROTEIN"/>
    <property type="match status" value="1"/>
</dbReference>
<sequence>MSELRLVPAALAVWAAAACCILFGAWAAAAVIAVLAVGCVLLRQPGQALLTAGLGAAATVTAAVRKGMSAAASEVVGTISGAPKQTSSGAFLVRVRVPGRPSTTPVFTQELPSGAVNGAHVVARGVAKESSVPGVNPFVLNGRVEVLGPPEGLAAFALHVRSTFAAAVEAKVGPASQGLIPGMVLGDVSLQSPAEQQMYIDTGLSHLSAVSGANIAIVSTAAAVVAAAAGAGLRGKIAASAAALLVYAGLVGPEPSVLRASVSGLVGLVAVLSSRQSEPIHALCLSVIGLVLVDSDLAVHYGFALSVAATAGIVAVYPLLYQAFAVTRWPDILVRALAVAVAADVATMPIVAMMAGKVSLVSVGANVVVAPVVGPVTVLGLAVAVLSLVPGGLETPVLWCVEPMAWWVHTVARTGAGIPGATVAATPLVALVVYGWVVAGVLAGRPRVTLCATVACVAMFAAPAQPTSIDPAGKRAHVVDTVEEVEPVPAGAELVVVLEGGPARTRPVATREGIPVIFPNREP</sequence>
<dbReference type="InterPro" id="IPR004477">
    <property type="entry name" value="ComEC_N"/>
</dbReference>
<comment type="subcellular location">
    <subcellularLocation>
        <location evidence="1">Cell membrane</location>
        <topology evidence="1">Multi-pass membrane protein</topology>
    </subcellularLocation>
</comment>
<dbReference type="EMBL" id="CP009215">
    <property type="protein sequence ID" value="AIL97371.1"/>
    <property type="molecule type" value="Genomic_DNA"/>
</dbReference>
<keyword evidence="3 6" id="KW-0812">Transmembrane</keyword>
<evidence type="ECO:0000313" key="9">
    <source>
        <dbReference type="Proteomes" id="UP000028939"/>
    </source>
</evidence>
<reference evidence="8 9" key="1">
    <citation type="submission" date="2014-08" db="EMBL/GenBank/DDBJ databases">
        <title>Complete genome sequence of Corynebacterium ureicelerivorans DSM 45051, a lipophilic and urea-splitting isolate from a blood culture of a septicaemia patient.</title>
        <authorList>
            <person name="Tippelt A."/>
            <person name="Albersmeier A."/>
            <person name="Brinkrolf K."/>
            <person name="Ruckert C."/>
            <person name="Tauch A."/>
        </authorList>
    </citation>
    <scope>NUCLEOTIDE SEQUENCE [LARGE SCALE GENOMIC DNA]</scope>
    <source>
        <strain evidence="8 9">IMMIB RIV-2301</strain>
    </source>
</reference>
<dbReference type="InterPro" id="IPR052159">
    <property type="entry name" value="Competence_DNA_uptake"/>
</dbReference>
<evidence type="ECO:0000256" key="5">
    <source>
        <dbReference type="ARBA" id="ARBA00023136"/>
    </source>
</evidence>
<dbReference type="STRING" id="401472.CUREI_08775"/>
<evidence type="ECO:0000256" key="4">
    <source>
        <dbReference type="ARBA" id="ARBA00022989"/>
    </source>
</evidence>
<feature type="transmembrane region" description="Helical" evidence="6">
    <location>
        <begin position="367"/>
        <end position="389"/>
    </location>
</feature>
<dbReference type="NCBIfam" id="TIGR00360">
    <property type="entry name" value="ComEC_N-term"/>
    <property type="match status" value="1"/>
</dbReference>
<keyword evidence="4 6" id="KW-1133">Transmembrane helix</keyword>
<evidence type="ECO:0000313" key="8">
    <source>
        <dbReference type="EMBL" id="AIL97371.1"/>
    </source>
</evidence>
<dbReference type="HOGENOM" id="CLU_010363_8_3_11"/>
<keyword evidence="2" id="KW-1003">Cell membrane</keyword>
<dbReference type="PANTHER" id="PTHR30619">
    <property type="entry name" value="DNA INTERNALIZATION/COMPETENCE PROTEIN COMEC/REC2"/>
    <property type="match status" value="1"/>
</dbReference>
<name>A0A077HLX5_9CORY</name>
<evidence type="ECO:0000259" key="7">
    <source>
        <dbReference type="Pfam" id="PF03772"/>
    </source>
</evidence>
<dbReference type="PANTHER" id="PTHR30619:SF7">
    <property type="entry name" value="BETA-LACTAMASE DOMAIN PROTEIN"/>
    <property type="match status" value="1"/>
</dbReference>
<accession>A0A077HLX5</accession>
<organism evidence="8 9">
    <name type="scientific">Corynebacterium ureicelerivorans</name>
    <dbReference type="NCBI Taxonomy" id="401472"/>
    <lineage>
        <taxon>Bacteria</taxon>
        <taxon>Bacillati</taxon>
        <taxon>Actinomycetota</taxon>
        <taxon>Actinomycetes</taxon>
        <taxon>Mycobacteriales</taxon>
        <taxon>Corynebacteriaceae</taxon>
        <taxon>Corynebacterium</taxon>
    </lineage>
</organism>
<evidence type="ECO:0000256" key="6">
    <source>
        <dbReference type="SAM" id="Phobius"/>
    </source>
</evidence>
<feature type="domain" description="ComEC/Rec2-related protein" evidence="7">
    <location>
        <begin position="183"/>
        <end position="441"/>
    </location>
</feature>
<feature type="transmembrane region" description="Helical" evidence="6">
    <location>
        <begin position="298"/>
        <end position="320"/>
    </location>
</feature>
<gene>
    <name evidence="8" type="ORF">CUREI_08775</name>
</gene>
<feature type="transmembrane region" description="Helical" evidence="6">
    <location>
        <begin position="12"/>
        <end position="42"/>
    </location>
</feature>
<dbReference type="Pfam" id="PF03772">
    <property type="entry name" value="Competence"/>
    <property type="match status" value="1"/>
</dbReference>
<evidence type="ECO:0000256" key="2">
    <source>
        <dbReference type="ARBA" id="ARBA00022475"/>
    </source>
</evidence>
<dbReference type="KEGG" id="cuv:CUREI_08775"/>
<feature type="transmembrane region" description="Helical" evidence="6">
    <location>
        <begin position="416"/>
        <end position="437"/>
    </location>
</feature>
<dbReference type="GO" id="GO:0005886">
    <property type="term" value="C:plasma membrane"/>
    <property type="evidence" value="ECO:0007669"/>
    <property type="project" value="UniProtKB-SubCell"/>
</dbReference>
<protein>
    <submittedName>
        <fullName evidence="8">Competence protein ComEC</fullName>
    </submittedName>
</protein>
<evidence type="ECO:0000256" key="3">
    <source>
        <dbReference type="ARBA" id="ARBA00022692"/>
    </source>
</evidence>
<feature type="transmembrane region" description="Helical" evidence="6">
    <location>
        <begin position="332"/>
        <end position="355"/>
    </location>
</feature>